<gene>
    <name evidence="2" type="ORF">AUR65_007285</name>
</gene>
<dbReference type="Pfam" id="PF23438">
    <property type="entry name" value="DUF7123"/>
    <property type="match status" value="1"/>
</dbReference>
<dbReference type="OrthoDB" id="259485at2157"/>
<proteinExistence type="predicted"/>
<dbReference type="InterPro" id="IPR055547">
    <property type="entry name" value="DUF7123"/>
</dbReference>
<keyword evidence="3" id="KW-1185">Reference proteome</keyword>
<evidence type="ECO:0000313" key="3">
    <source>
        <dbReference type="Proteomes" id="UP000053621"/>
    </source>
</evidence>
<dbReference type="RefSeq" id="WP_058566210.1">
    <property type="nucleotide sequence ID" value="NZ_LOPW02000010.1"/>
</dbReference>
<feature type="domain" description="DUF7123" evidence="1">
    <location>
        <begin position="5"/>
        <end position="74"/>
    </location>
</feature>
<evidence type="ECO:0000313" key="2">
    <source>
        <dbReference type="EMBL" id="POG55225.1"/>
    </source>
</evidence>
<name>A0A2P4NQ04_9EURY</name>
<reference evidence="2" key="1">
    <citation type="submission" date="2017-08" db="EMBL/GenBank/DDBJ databases">
        <title>Haloferax marisrubri sp. nov., isolated from the Discovery deep brine-seawater interface in the Red Sea.</title>
        <authorList>
            <person name="Zhang G."/>
            <person name="Stingl U."/>
        </authorList>
    </citation>
    <scope>NUCLEOTIDE SEQUENCE [LARGE SCALE GENOMIC DNA]</scope>
    <source>
        <strain evidence="2">SB3</strain>
    </source>
</reference>
<evidence type="ECO:0000259" key="1">
    <source>
        <dbReference type="Pfam" id="PF23438"/>
    </source>
</evidence>
<dbReference type="AlphaFoldDB" id="A0A2P4NQ04"/>
<sequence length="77" mass="8613">MSSGSAPSKRDRLEQYLSARASEGAFYFKSRHIADEVGLSPKEIGSLVGTLQREAEAVRISQWGYTRGTTWYVERAD</sequence>
<accession>A0A2P4NQ04</accession>
<organism evidence="2 3">
    <name type="scientific">Haloferax marisrubri</name>
    <dbReference type="NCBI Taxonomy" id="1544719"/>
    <lineage>
        <taxon>Archaea</taxon>
        <taxon>Methanobacteriati</taxon>
        <taxon>Methanobacteriota</taxon>
        <taxon>Stenosarchaea group</taxon>
        <taxon>Halobacteria</taxon>
        <taxon>Halobacteriales</taxon>
        <taxon>Haloferacaceae</taxon>
        <taxon>Haloferax</taxon>
    </lineage>
</organism>
<comment type="caution">
    <text evidence="2">The sequence shown here is derived from an EMBL/GenBank/DDBJ whole genome shotgun (WGS) entry which is preliminary data.</text>
</comment>
<protein>
    <recommendedName>
        <fullName evidence="1">DUF7123 domain-containing protein</fullName>
    </recommendedName>
</protein>
<dbReference type="Proteomes" id="UP000053621">
    <property type="component" value="Unassembled WGS sequence"/>
</dbReference>
<dbReference type="EMBL" id="LOPW02000010">
    <property type="protein sequence ID" value="POG55225.1"/>
    <property type="molecule type" value="Genomic_DNA"/>
</dbReference>